<dbReference type="PROSITE" id="PS50883">
    <property type="entry name" value="EAL"/>
    <property type="match status" value="1"/>
</dbReference>
<protein>
    <submittedName>
        <fullName evidence="4">EAL domain-containing protein</fullName>
    </submittedName>
</protein>
<dbReference type="Gene3D" id="3.20.20.450">
    <property type="entry name" value="EAL domain"/>
    <property type="match status" value="1"/>
</dbReference>
<keyword evidence="1" id="KW-0597">Phosphoprotein</keyword>
<evidence type="ECO:0000256" key="1">
    <source>
        <dbReference type="PROSITE-ProRule" id="PRU00169"/>
    </source>
</evidence>
<evidence type="ECO:0000313" key="4">
    <source>
        <dbReference type="EMBL" id="UUY05277.1"/>
    </source>
</evidence>
<dbReference type="Proteomes" id="UP001058860">
    <property type="component" value="Chromosome"/>
</dbReference>
<evidence type="ECO:0000313" key="5">
    <source>
        <dbReference type="Proteomes" id="UP001058860"/>
    </source>
</evidence>
<dbReference type="SMART" id="SM00052">
    <property type="entry name" value="EAL"/>
    <property type="match status" value="1"/>
</dbReference>
<dbReference type="RefSeq" id="WP_353865736.1">
    <property type="nucleotide sequence ID" value="NZ_CP088295.1"/>
</dbReference>
<gene>
    <name evidence="4" type="ORF">LRS13_07075</name>
</gene>
<dbReference type="Pfam" id="PF00563">
    <property type="entry name" value="EAL"/>
    <property type="match status" value="1"/>
</dbReference>
<dbReference type="PROSITE" id="PS50110">
    <property type="entry name" value="RESPONSE_REGULATORY"/>
    <property type="match status" value="1"/>
</dbReference>
<dbReference type="InterPro" id="IPR001633">
    <property type="entry name" value="EAL_dom"/>
</dbReference>
<evidence type="ECO:0000259" key="3">
    <source>
        <dbReference type="PROSITE" id="PS50883"/>
    </source>
</evidence>
<feature type="domain" description="EAL" evidence="3">
    <location>
        <begin position="154"/>
        <end position="393"/>
    </location>
</feature>
<reference evidence="5" key="1">
    <citation type="submission" date="2021-11" db="EMBL/GenBank/DDBJ databases">
        <title>Cultivation dependent microbiological survey of springs from the worlds oldest radium mine currently devoted to the extraction of radon-saturated water.</title>
        <authorList>
            <person name="Kapinusova G."/>
            <person name="Smrhova T."/>
            <person name="Strejcek M."/>
            <person name="Suman J."/>
            <person name="Jani K."/>
            <person name="Pajer P."/>
            <person name="Uhlik O."/>
        </authorList>
    </citation>
    <scope>NUCLEOTIDE SEQUENCE [LARGE SCALE GENOMIC DNA]</scope>
    <source>
        <strain evidence="5">J379</strain>
    </source>
</reference>
<dbReference type="Gene3D" id="3.40.50.2300">
    <property type="match status" value="1"/>
</dbReference>
<name>A0ABY5PL37_9ACTN</name>
<dbReference type="SUPFAM" id="SSF52172">
    <property type="entry name" value="CheY-like"/>
    <property type="match status" value="1"/>
</dbReference>
<dbReference type="InterPro" id="IPR011006">
    <property type="entry name" value="CheY-like_superfamily"/>
</dbReference>
<sequence>MTHTISVLLAEDDEQMRMALTSFIATEPGFLLVGAVADAQEAIDLSRSLQPDVVLVDVNMPGGGGARATREIRRRVPTSRVLALSAANDRATVLEMLEAGAAGYLVKGGPVQEISDAIRRAATGRASLSADVAGEVVDELAGELQLRRRRERRMTSRLARVRGLIDDPAGMAIALQPVCELERGAPVGYEALARFDGRPPRPPDHWFRAAGTVGVAEELELVALERALRRLDELPDGAFLSLNGSPSTFACPAARRLLAEAATDRLVLEITEHAPVADYDALAADLRPLRDRGARVAIDDAGAGFASLRHILRLSPDVIKLDRSLVSGISRDRAQQALAGGLISFAEKMGALIVAEGIELAEELGTLRELGVRYGQGFLLARPTSSPLRAAAS</sequence>
<dbReference type="PANTHER" id="PTHR33121:SF76">
    <property type="entry name" value="SIGNALING PROTEIN"/>
    <property type="match status" value="1"/>
</dbReference>
<dbReference type="InterPro" id="IPR058245">
    <property type="entry name" value="NreC/VraR/RcsB-like_REC"/>
</dbReference>
<dbReference type="InterPro" id="IPR035919">
    <property type="entry name" value="EAL_sf"/>
</dbReference>
<dbReference type="InterPro" id="IPR050706">
    <property type="entry name" value="Cyclic-di-GMP_PDE-like"/>
</dbReference>
<dbReference type="SUPFAM" id="SSF141868">
    <property type="entry name" value="EAL domain-like"/>
    <property type="match status" value="1"/>
</dbReference>
<feature type="domain" description="Response regulatory" evidence="2">
    <location>
        <begin position="6"/>
        <end position="122"/>
    </location>
</feature>
<feature type="modified residue" description="4-aspartylphosphate" evidence="1">
    <location>
        <position position="57"/>
    </location>
</feature>
<accession>A0ABY5PL37</accession>
<dbReference type="PANTHER" id="PTHR33121">
    <property type="entry name" value="CYCLIC DI-GMP PHOSPHODIESTERASE PDEF"/>
    <property type="match status" value="1"/>
</dbReference>
<dbReference type="InterPro" id="IPR001789">
    <property type="entry name" value="Sig_transdc_resp-reg_receiver"/>
</dbReference>
<dbReference type="CDD" id="cd17535">
    <property type="entry name" value="REC_NarL-like"/>
    <property type="match status" value="1"/>
</dbReference>
<organism evidence="4 5">
    <name type="scientific">Svornostia abyssi</name>
    <dbReference type="NCBI Taxonomy" id="2898438"/>
    <lineage>
        <taxon>Bacteria</taxon>
        <taxon>Bacillati</taxon>
        <taxon>Actinomycetota</taxon>
        <taxon>Thermoleophilia</taxon>
        <taxon>Solirubrobacterales</taxon>
        <taxon>Baekduiaceae</taxon>
        <taxon>Svornostia</taxon>
    </lineage>
</organism>
<dbReference type="EMBL" id="CP088295">
    <property type="protein sequence ID" value="UUY05277.1"/>
    <property type="molecule type" value="Genomic_DNA"/>
</dbReference>
<evidence type="ECO:0000259" key="2">
    <source>
        <dbReference type="PROSITE" id="PS50110"/>
    </source>
</evidence>
<keyword evidence="5" id="KW-1185">Reference proteome</keyword>
<dbReference type="Pfam" id="PF00072">
    <property type="entry name" value="Response_reg"/>
    <property type="match status" value="1"/>
</dbReference>
<proteinExistence type="predicted"/>
<dbReference type="CDD" id="cd01948">
    <property type="entry name" value="EAL"/>
    <property type="match status" value="1"/>
</dbReference>
<dbReference type="SMART" id="SM00448">
    <property type="entry name" value="REC"/>
    <property type="match status" value="1"/>
</dbReference>